<proteinExistence type="predicted"/>
<reference evidence="1" key="1">
    <citation type="submission" date="2007-06" db="EMBL/GenBank/DDBJ databases">
        <authorList>
            <person name="Fulton L."/>
            <person name="Clifton S."/>
            <person name="Fulton B."/>
            <person name="Xu J."/>
            <person name="Minx P."/>
            <person name="Pepin K.H."/>
            <person name="Johnson M."/>
            <person name="Thiruvilangam P."/>
            <person name="Bhonagiri V."/>
            <person name="Nash W.E."/>
            <person name="Mardis E.R."/>
            <person name="Wilson R.K."/>
        </authorList>
    </citation>
    <scope>NUCLEOTIDE SEQUENCE [LARGE SCALE GENOMIC DNA]</scope>
    <source>
        <strain evidence="1">ATCC 8492</strain>
    </source>
</reference>
<evidence type="ECO:0000313" key="1">
    <source>
        <dbReference type="EMBL" id="EDO53809.1"/>
    </source>
</evidence>
<reference evidence="1" key="2">
    <citation type="submission" date="2013-11" db="EMBL/GenBank/DDBJ databases">
        <title>Draft genome sequence of Bacteroides uniformis (ATCC 8492).</title>
        <authorList>
            <person name="Sudarsanam P."/>
            <person name="Ley R."/>
            <person name="Guruge J."/>
            <person name="Turnbaugh P.J."/>
            <person name="Mahowald M."/>
            <person name="Liep D."/>
            <person name="Gordon J."/>
        </authorList>
    </citation>
    <scope>NUCLEOTIDE SEQUENCE</scope>
    <source>
        <strain evidence="1">ATCC 8492</strain>
    </source>
</reference>
<organism evidence="1 2">
    <name type="scientific">Bacteroides uniformis (strain ATCC 8492 / DSM 6597 / CCUG 4942 / CIP 103695 / JCM 5828 / KCTC 5204 / NCTC 13054 / VPI 0061)</name>
    <dbReference type="NCBI Taxonomy" id="411479"/>
    <lineage>
        <taxon>Bacteria</taxon>
        <taxon>Pseudomonadati</taxon>
        <taxon>Bacteroidota</taxon>
        <taxon>Bacteroidia</taxon>
        <taxon>Bacteroidales</taxon>
        <taxon>Bacteroidaceae</taxon>
        <taxon>Bacteroides</taxon>
    </lineage>
</organism>
<dbReference type="Proteomes" id="UP000004110">
    <property type="component" value="Unassembled WGS sequence"/>
</dbReference>
<keyword evidence="2" id="KW-1185">Reference proteome</keyword>
<dbReference type="AlphaFoldDB" id="A0ABC9NB47"/>
<evidence type="ECO:0008006" key="3">
    <source>
        <dbReference type="Google" id="ProtNLM"/>
    </source>
</evidence>
<protein>
    <recommendedName>
        <fullName evidence="3">AraC family transcriptional regulator</fullName>
    </recommendedName>
</protein>
<gene>
    <name evidence="1" type="ORF">BACUNI_02424</name>
</gene>
<sequence length="37" mass="4346">MIFLISKKKATFSYQKLKIAPERLSERYFLIIQGNAV</sequence>
<evidence type="ECO:0000313" key="2">
    <source>
        <dbReference type="Proteomes" id="UP000004110"/>
    </source>
</evidence>
<accession>A0ABC9NB47</accession>
<comment type="caution">
    <text evidence="1">The sequence shown here is derived from an EMBL/GenBank/DDBJ whole genome shotgun (WGS) entry which is preliminary data.</text>
</comment>
<name>A0ABC9NB47_BACUC</name>
<dbReference type="EMBL" id="AAYH02000044">
    <property type="protein sequence ID" value="EDO53809.1"/>
    <property type="molecule type" value="Genomic_DNA"/>
</dbReference>